<feature type="region of interest" description="Disordered" evidence="1">
    <location>
        <begin position="1"/>
        <end position="25"/>
    </location>
</feature>
<feature type="compositionally biased region" description="Basic residues" evidence="1">
    <location>
        <begin position="182"/>
        <end position="198"/>
    </location>
</feature>
<feature type="region of interest" description="Disordered" evidence="1">
    <location>
        <begin position="56"/>
        <end position="96"/>
    </location>
</feature>
<evidence type="ECO:0000313" key="2">
    <source>
        <dbReference type="EMBL" id="KAK6621662.1"/>
    </source>
</evidence>
<protein>
    <submittedName>
        <fullName evidence="2">Uncharacterized protein</fullName>
    </submittedName>
</protein>
<organism evidence="2 3">
    <name type="scientific">Polyplax serrata</name>
    <name type="common">Common mouse louse</name>
    <dbReference type="NCBI Taxonomy" id="468196"/>
    <lineage>
        <taxon>Eukaryota</taxon>
        <taxon>Metazoa</taxon>
        <taxon>Ecdysozoa</taxon>
        <taxon>Arthropoda</taxon>
        <taxon>Hexapoda</taxon>
        <taxon>Insecta</taxon>
        <taxon>Pterygota</taxon>
        <taxon>Neoptera</taxon>
        <taxon>Paraneoptera</taxon>
        <taxon>Psocodea</taxon>
        <taxon>Troctomorpha</taxon>
        <taxon>Phthiraptera</taxon>
        <taxon>Anoplura</taxon>
        <taxon>Polyplacidae</taxon>
        <taxon>Polyplax</taxon>
    </lineage>
</organism>
<feature type="compositionally biased region" description="Basic and acidic residues" evidence="1">
    <location>
        <begin position="199"/>
        <end position="209"/>
    </location>
</feature>
<feature type="compositionally biased region" description="Basic and acidic residues" evidence="1">
    <location>
        <begin position="62"/>
        <end position="71"/>
    </location>
</feature>
<dbReference type="EMBL" id="JAWJWF010000047">
    <property type="protein sequence ID" value="KAK6621662.1"/>
    <property type="molecule type" value="Genomic_DNA"/>
</dbReference>
<gene>
    <name evidence="2" type="ORF">RUM44_001469</name>
</gene>
<evidence type="ECO:0000256" key="1">
    <source>
        <dbReference type="SAM" id="MobiDB-lite"/>
    </source>
</evidence>
<accession>A0ABR1AK42</accession>
<sequence length="239" mass="27583">MNVQQEQPKSILKKKSQFDTERTDTSAVKTVKSIRFCFEEAVKPSDFRKVSNVATKLKKKSKVQEKQNVDKSRKKRSSSQTNLREASEPHVPKLNLLTNENVELFKGDVFSIDSINTIKPGYEGNKIVGEHNKLNKTEKADAENGERECKNESFDEKMKKGEHGELPDTVENKTDDKEEGSKKHKRKRRRRRKKRRRKQEGSRDSETTPREYLATGRNIIRQNGFPKLDSGGIMDYSIV</sequence>
<keyword evidence="3" id="KW-1185">Reference proteome</keyword>
<name>A0ABR1AK42_POLSC</name>
<reference evidence="2 3" key="1">
    <citation type="submission" date="2023-09" db="EMBL/GenBank/DDBJ databases">
        <title>Genomes of two closely related lineages of the louse Polyplax serrata with different host specificities.</title>
        <authorList>
            <person name="Martinu J."/>
            <person name="Tarabai H."/>
            <person name="Stefka J."/>
            <person name="Hypsa V."/>
        </authorList>
    </citation>
    <scope>NUCLEOTIDE SEQUENCE [LARGE SCALE GENOMIC DNA]</scope>
    <source>
        <strain evidence="2">98ZLc_SE</strain>
    </source>
</reference>
<comment type="caution">
    <text evidence="2">The sequence shown here is derived from an EMBL/GenBank/DDBJ whole genome shotgun (WGS) entry which is preliminary data.</text>
</comment>
<feature type="compositionally biased region" description="Basic and acidic residues" evidence="1">
    <location>
        <begin position="137"/>
        <end position="181"/>
    </location>
</feature>
<proteinExistence type="predicted"/>
<feature type="region of interest" description="Disordered" evidence="1">
    <location>
        <begin position="137"/>
        <end position="239"/>
    </location>
</feature>
<dbReference type="Proteomes" id="UP001359485">
    <property type="component" value="Unassembled WGS sequence"/>
</dbReference>
<evidence type="ECO:0000313" key="3">
    <source>
        <dbReference type="Proteomes" id="UP001359485"/>
    </source>
</evidence>